<evidence type="ECO:0000256" key="1">
    <source>
        <dbReference type="ARBA" id="ARBA00004651"/>
    </source>
</evidence>
<evidence type="ECO:0000256" key="7">
    <source>
        <dbReference type="ARBA" id="ARBA00023136"/>
    </source>
</evidence>
<dbReference type="GO" id="GO:0005886">
    <property type="term" value="C:plasma membrane"/>
    <property type="evidence" value="ECO:0007669"/>
    <property type="project" value="UniProtKB-SubCell"/>
</dbReference>
<comment type="similarity">
    <text evidence="2 8">Belongs to the Casparian strip membrane proteins (CASP) family.</text>
</comment>
<feature type="transmembrane region" description="Helical" evidence="8">
    <location>
        <begin position="109"/>
        <end position="132"/>
    </location>
</feature>
<evidence type="ECO:0000256" key="2">
    <source>
        <dbReference type="ARBA" id="ARBA00007651"/>
    </source>
</evidence>
<comment type="subcellular location">
    <subcellularLocation>
        <location evidence="1 8">Cell membrane</location>
        <topology evidence="1 8">Multi-pass membrane protein</topology>
    </subcellularLocation>
</comment>
<evidence type="ECO:0000256" key="4">
    <source>
        <dbReference type="ARBA" id="ARBA00022475"/>
    </source>
</evidence>
<feature type="transmembrane region" description="Helical" evidence="8">
    <location>
        <begin position="25"/>
        <end position="46"/>
    </location>
</feature>
<proteinExistence type="inferred from homology"/>
<sequence length="189" mass="20195">MAVENGEKPGPAPVPMSNGRLRGRLFALLRMVSMFATISAALTMGLNKETINIPVAIVGTNPINVSITAKFSHTPSFIYFVIANAIASFYNFVVLLVSRFVRRKELGLLIPLLDMAMVALVATGAAAATAVAEVGRNGNSHARWNKICDRFDAYCDRGGGALVASFVGLILLMTLNALSTTTLYKNTSK</sequence>
<reference evidence="10" key="1">
    <citation type="journal article" date="2023" name="Nat. Commun.">
        <title>Diploid and tetraploid genomes of Acorus and the evolution of monocots.</title>
        <authorList>
            <person name="Ma L."/>
            <person name="Liu K.W."/>
            <person name="Li Z."/>
            <person name="Hsiao Y.Y."/>
            <person name="Qi Y."/>
            <person name="Fu T."/>
            <person name="Tang G.D."/>
            <person name="Zhang D."/>
            <person name="Sun W.H."/>
            <person name="Liu D.K."/>
            <person name="Li Y."/>
            <person name="Chen G.Z."/>
            <person name="Liu X.D."/>
            <person name="Liao X.Y."/>
            <person name="Jiang Y.T."/>
            <person name="Yu X."/>
            <person name="Hao Y."/>
            <person name="Huang J."/>
            <person name="Zhao X.W."/>
            <person name="Ke S."/>
            <person name="Chen Y.Y."/>
            <person name="Wu W.L."/>
            <person name="Hsu J.L."/>
            <person name="Lin Y.F."/>
            <person name="Huang M.D."/>
            <person name="Li C.Y."/>
            <person name="Huang L."/>
            <person name="Wang Z.W."/>
            <person name="Zhao X."/>
            <person name="Zhong W.Y."/>
            <person name="Peng D.H."/>
            <person name="Ahmad S."/>
            <person name="Lan S."/>
            <person name="Zhang J.S."/>
            <person name="Tsai W.C."/>
            <person name="Van de Peer Y."/>
            <person name="Liu Z.J."/>
        </authorList>
    </citation>
    <scope>NUCLEOTIDE SEQUENCE</scope>
    <source>
        <strain evidence="10">CP</strain>
    </source>
</reference>
<comment type="caution">
    <text evidence="10">The sequence shown here is derived from an EMBL/GenBank/DDBJ whole genome shotgun (WGS) entry which is preliminary data.</text>
</comment>
<dbReference type="InterPro" id="IPR044173">
    <property type="entry name" value="CASPL"/>
</dbReference>
<evidence type="ECO:0000259" key="9">
    <source>
        <dbReference type="Pfam" id="PF04535"/>
    </source>
</evidence>
<evidence type="ECO:0000256" key="3">
    <source>
        <dbReference type="ARBA" id="ARBA00011489"/>
    </source>
</evidence>
<feature type="transmembrane region" description="Helical" evidence="8">
    <location>
        <begin position="161"/>
        <end position="184"/>
    </location>
</feature>
<reference evidence="10" key="2">
    <citation type="submission" date="2023-06" db="EMBL/GenBank/DDBJ databases">
        <authorList>
            <person name="Ma L."/>
            <person name="Liu K.-W."/>
            <person name="Li Z."/>
            <person name="Hsiao Y.-Y."/>
            <person name="Qi Y."/>
            <person name="Fu T."/>
            <person name="Tang G."/>
            <person name="Zhang D."/>
            <person name="Sun W.-H."/>
            <person name="Liu D.-K."/>
            <person name="Li Y."/>
            <person name="Chen G.-Z."/>
            <person name="Liu X.-D."/>
            <person name="Liao X.-Y."/>
            <person name="Jiang Y.-T."/>
            <person name="Yu X."/>
            <person name="Hao Y."/>
            <person name="Huang J."/>
            <person name="Zhao X.-W."/>
            <person name="Ke S."/>
            <person name="Chen Y.-Y."/>
            <person name="Wu W.-L."/>
            <person name="Hsu J.-L."/>
            <person name="Lin Y.-F."/>
            <person name="Huang M.-D."/>
            <person name="Li C.-Y."/>
            <person name="Huang L."/>
            <person name="Wang Z.-W."/>
            <person name="Zhao X."/>
            <person name="Zhong W.-Y."/>
            <person name="Peng D.-H."/>
            <person name="Ahmad S."/>
            <person name="Lan S."/>
            <person name="Zhang J.-S."/>
            <person name="Tsai W.-C."/>
            <person name="Van De Peer Y."/>
            <person name="Liu Z.-J."/>
        </authorList>
    </citation>
    <scope>NUCLEOTIDE SEQUENCE</scope>
    <source>
        <strain evidence="10">CP</strain>
        <tissue evidence="10">Leaves</tissue>
    </source>
</reference>
<dbReference type="PANTHER" id="PTHR36488:SF8">
    <property type="entry name" value="CASP-LIKE PROTEIN 1U1"/>
    <property type="match status" value="1"/>
</dbReference>
<keyword evidence="11" id="KW-1185">Reference proteome</keyword>
<dbReference type="EMBL" id="JAUJYO010000011">
    <property type="protein sequence ID" value="KAK1305053.1"/>
    <property type="molecule type" value="Genomic_DNA"/>
</dbReference>
<dbReference type="Pfam" id="PF04535">
    <property type="entry name" value="CASP_dom"/>
    <property type="match status" value="1"/>
</dbReference>
<evidence type="ECO:0000256" key="6">
    <source>
        <dbReference type="ARBA" id="ARBA00022989"/>
    </source>
</evidence>
<dbReference type="PANTHER" id="PTHR36488">
    <property type="entry name" value="CASP-LIKE PROTEIN 1U1"/>
    <property type="match status" value="1"/>
</dbReference>
<evidence type="ECO:0000313" key="10">
    <source>
        <dbReference type="EMBL" id="KAK1305053.1"/>
    </source>
</evidence>
<keyword evidence="6 8" id="KW-1133">Transmembrane helix</keyword>
<feature type="domain" description="Casparian strip membrane protein" evidence="9">
    <location>
        <begin position="27"/>
        <end position="170"/>
    </location>
</feature>
<gene>
    <name evidence="10" type="ORF">QJS10_CPB11g01399</name>
</gene>
<dbReference type="NCBIfam" id="TIGR01569">
    <property type="entry name" value="A_tha_TIGR01569"/>
    <property type="match status" value="1"/>
</dbReference>
<dbReference type="Proteomes" id="UP001180020">
    <property type="component" value="Unassembled WGS sequence"/>
</dbReference>
<keyword evidence="4 8" id="KW-1003">Cell membrane</keyword>
<protein>
    <recommendedName>
        <fullName evidence="8">CASP-like protein</fullName>
    </recommendedName>
</protein>
<evidence type="ECO:0000313" key="11">
    <source>
        <dbReference type="Proteomes" id="UP001180020"/>
    </source>
</evidence>
<organism evidence="10 11">
    <name type="scientific">Acorus calamus</name>
    <name type="common">Sweet flag</name>
    <dbReference type="NCBI Taxonomy" id="4465"/>
    <lineage>
        <taxon>Eukaryota</taxon>
        <taxon>Viridiplantae</taxon>
        <taxon>Streptophyta</taxon>
        <taxon>Embryophyta</taxon>
        <taxon>Tracheophyta</taxon>
        <taxon>Spermatophyta</taxon>
        <taxon>Magnoliopsida</taxon>
        <taxon>Liliopsida</taxon>
        <taxon>Acoraceae</taxon>
        <taxon>Acorus</taxon>
    </lineage>
</organism>
<comment type="subunit">
    <text evidence="3 8">Homodimer and heterodimers.</text>
</comment>
<evidence type="ECO:0000256" key="5">
    <source>
        <dbReference type="ARBA" id="ARBA00022692"/>
    </source>
</evidence>
<name>A0AAV9DUX2_ACOCL</name>
<dbReference type="InterPro" id="IPR006459">
    <property type="entry name" value="CASP/CASPL"/>
</dbReference>
<dbReference type="AlphaFoldDB" id="A0AAV9DUX2"/>
<evidence type="ECO:0000256" key="8">
    <source>
        <dbReference type="RuleBase" id="RU361233"/>
    </source>
</evidence>
<dbReference type="InterPro" id="IPR006702">
    <property type="entry name" value="CASP_dom"/>
</dbReference>
<accession>A0AAV9DUX2</accession>
<keyword evidence="5 8" id="KW-0812">Transmembrane</keyword>
<feature type="transmembrane region" description="Helical" evidence="8">
    <location>
        <begin position="77"/>
        <end position="97"/>
    </location>
</feature>
<keyword evidence="7 8" id="KW-0472">Membrane</keyword>